<evidence type="ECO:0000313" key="2">
    <source>
        <dbReference type="EMBL" id="AAK84272.1"/>
    </source>
</evidence>
<sequence>YINKRSIRSINSNQFVFYDYLAGLWEGDGHLWIPKNSHAPSGKKYHPQVDITFGEKEYPLVLKLKSLIGDTIRHKKNNNAYVLTLSSFGDLDRFIKLVNGRLRTPKIIKFLDLINWKNNNYYSESLTCISEPFDTNLLSNSWLAGFIDANGSFDIRINPTRVRFRLEQRKEFLNKSYEPIMKQISQEFNLNLSLSKHNFKSYF</sequence>
<dbReference type="SUPFAM" id="SSF55608">
    <property type="entry name" value="Homing endonucleases"/>
    <property type="match status" value="2"/>
</dbReference>
<dbReference type="RefSeq" id="NP_150342.1">
    <property type="nucleotide sequence ID" value="NC_003053.1"/>
</dbReference>
<dbReference type="GO" id="GO:0004519">
    <property type="term" value="F:endonuclease activity"/>
    <property type="evidence" value="ECO:0007669"/>
    <property type="project" value="InterPro"/>
</dbReference>
<dbReference type="GO" id="GO:0005739">
    <property type="term" value="C:mitochondrion"/>
    <property type="evidence" value="ECO:0007669"/>
    <property type="project" value="UniProtKB-ARBA"/>
</dbReference>
<reference evidence="2" key="2">
    <citation type="journal article" date="2002" name="Mol. Biol. Evol.">
        <title>Hyaloraphidium curvatum: a linear mitochondrial genome, tRNA editing, and an evolutionary link to lower fungi.</title>
        <authorList>
            <person name="Forget L."/>
            <person name="Ustinova J."/>
            <person name="Wang Z."/>
            <person name="Huss V.A."/>
            <person name="Franz Lang B."/>
        </authorList>
    </citation>
    <scope>NUCLEOTIDE SEQUENCE</scope>
    <source>
        <strain evidence="2">136</strain>
    </source>
</reference>
<evidence type="ECO:0000259" key="1">
    <source>
        <dbReference type="Pfam" id="PF00961"/>
    </source>
</evidence>
<dbReference type="PANTHER" id="PTHR36181:SF3">
    <property type="entry name" value="INTRON-ENCODED DNA ENDONUCLEASE AI5 BETA"/>
    <property type="match status" value="1"/>
</dbReference>
<dbReference type="Pfam" id="PF00961">
    <property type="entry name" value="LAGLIDADG_1"/>
    <property type="match status" value="2"/>
</dbReference>
<feature type="non-terminal residue" evidence="2">
    <location>
        <position position="1"/>
    </location>
</feature>
<dbReference type="PANTHER" id="PTHR36181">
    <property type="entry name" value="INTRON-ENCODED ENDONUCLEASE AI3-RELATED"/>
    <property type="match status" value="1"/>
</dbReference>
<gene>
    <name evidence="2" type="primary">orf203</name>
</gene>
<dbReference type="InterPro" id="IPR004860">
    <property type="entry name" value="LAGLIDADG_dom"/>
</dbReference>
<dbReference type="EMBL" id="AF404306">
    <property type="protein sequence ID" value="AAK84272.1"/>
    <property type="molecule type" value="Genomic_DNA"/>
</dbReference>
<dbReference type="Gene3D" id="3.10.28.10">
    <property type="entry name" value="Homing endonucleases"/>
    <property type="match status" value="2"/>
</dbReference>
<proteinExistence type="predicted"/>
<dbReference type="InterPro" id="IPR051289">
    <property type="entry name" value="LAGLIDADG_Endonuclease"/>
</dbReference>
<feature type="domain" description="Homing endonuclease LAGLIDADG" evidence="1">
    <location>
        <begin position="21"/>
        <end position="115"/>
    </location>
</feature>
<protein>
    <submittedName>
        <fullName evidence="2">Orf203</fullName>
    </submittedName>
</protein>
<accession>Q950N6</accession>
<dbReference type="AlphaFoldDB" id="Q950N6"/>
<dbReference type="InterPro" id="IPR027434">
    <property type="entry name" value="Homing_endonucl"/>
</dbReference>
<geneLocation type="mitochondrion" evidence="2"/>
<organism evidence="2">
    <name type="scientific">Rhizophydium sp. 136</name>
    <dbReference type="NCBI Taxonomy" id="60187"/>
    <lineage>
        <taxon>Eukaryota</taxon>
        <taxon>Fungi</taxon>
        <taxon>Fungi incertae sedis</taxon>
        <taxon>Chytridiomycota</taxon>
        <taxon>Chytridiomycota incertae sedis</taxon>
        <taxon>Chytridiomycetes</taxon>
        <taxon>Rhizophydiales</taxon>
        <taxon>Rhizophydiaceae</taxon>
        <taxon>Rhizophydium</taxon>
    </lineage>
</organism>
<reference evidence="2" key="1">
    <citation type="submission" date="2001-07" db="EMBL/GenBank/DDBJ databases">
        <authorList>
            <person name="Lang F.B.F."/>
        </authorList>
    </citation>
    <scope>NUCLEOTIDE SEQUENCE</scope>
    <source>
        <strain evidence="2">136</strain>
    </source>
</reference>
<feature type="domain" description="Homing endonuclease LAGLIDADG" evidence="1">
    <location>
        <begin position="143"/>
        <end position="198"/>
    </location>
</feature>
<name>Q950N6_9FUNG</name>
<dbReference type="GeneID" id="803689"/>
<keyword evidence="2" id="KW-0496">Mitochondrion</keyword>